<name>A0ABV9NDP8_9PROT</name>
<dbReference type="RefSeq" id="WP_371395164.1">
    <property type="nucleotide sequence ID" value="NZ_CP163422.1"/>
</dbReference>
<protein>
    <submittedName>
        <fullName evidence="1">Antitoxin</fullName>
    </submittedName>
</protein>
<dbReference type="EMBL" id="JBHSGQ010000017">
    <property type="protein sequence ID" value="MFC4726512.1"/>
    <property type="molecule type" value="Genomic_DNA"/>
</dbReference>
<proteinExistence type="predicted"/>
<gene>
    <name evidence="1" type="ORF">ACFPB0_14570</name>
</gene>
<comment type="caution">
    <text evidence="1">The sequence shown here is derived from an EMBL/GenBank/DDBJ whole genome shotgun (WGS) entry which is preliminary data.</text>
</comment>
<reference evidence="2" key="1">
    <citation type="journal article" date="2019" name="Int. J. Syst. Evol. Microbiol.">
        <title>The Global Catalogue of Microorganisms (GCM) 10K type strain sequencing project: providing services to taxonomists for standard genome sequencing and annotation.</title>
        <authorList>
            <consortium name="The Broad Institute Genomics Platform"/>
            <consortium name="The Broad Institute Genome Sequencing Center for Infectious Disease"/>
            <person name="Wu L."/>
            <person name="Ma J."/>
        </authorList>
    </citation>
    <scope>NUCLEOTIDE SEQUENCE [LARGE SCALE GENOMIC DNA]</scope>
    <source>
        <strain evidence="2">CCUG 62981</strain>
    </source>
</reference>
<dbReference type="Proteomes" id="UP001596024">
    <property type="component" value="Unassembled WGS sequence"/>
</dbReference>
<evidence type="ECO:0000313" key="2">
    <source>
        <dbReference type="Proteomes" id="UP001596024"/>
    </source>
</evidence>
<accession>A0ABV9NDP8</accession>
<organism evidence="1 2">
    <name type="scientific">Glycocaulis abyssi</name>
    <dbReference type="NCBI Taxonomy" id="1433403"/>
    <lineage>
        <taxon>Bacteria</taxon>
        <taxon>Pseudomonadati</taxon>
        <taxon>Pseudomonadota</taxon>
        <taxon>Alphaproteobacteria</taxon>
        <taxon>Maricaulales</taxon>
        <taxon>Maricaulaceae</taxon>
        <taxon>Glycocaulis</taxon>
    </lineage>
</organism>
<evidence type="ECO:0000313" key="1">
    <source>
        <dbReference type="EMBL" id="MFC4726512.1"/>
    </source>
</evidence>
<keyword evidence="2" id="KW-1185">Reference proteome</keyword>
<sequence>MNKPAQASGYKQEVTENCERVLVTLLRGLGPWKNSVYLVGGLTPRYLIKARPPEVPAHAGTGDVDIVVELQMLADTEAYHSLEENFKKLGFERGENLKGEKVSWRWQAKTESGATIILELLADDPELGGGKVQPLPTEGNISALNIPHSSMVFDHHETKEISAELLGDNGNATETIRHADIVSFVCLKALALDQRHERKDAHDLVYCLEHYEGGPEAAAKAFAAAVDGKHGEAVDTALNILGKRFADDGNSEGYLKDGPVAVAKFERGDDADAREARMLRQRDASHIVMRLLQEIDSYPSE</sequence>